<dbReference type="SUPFAM" id="SSF63817">
    <property type="entry name" value="Sortase"/>
    <property type="match status" value="1"/>
</dbReference>
<dbReference type="InterPro" id="IPR005754">
    <property type="entry name" value="Sortase"/>
</dbReference>
<evidence type="ECO:0000256" key="1">
    <source>
        <dbReference type="ARBA" id="ARBA00022801"/>
    </source>
</evidence>
<dbReference type="Pfam" id="PF04203">
    <property type="entry name" value="Sortase"/>
    <property type="match status" value="1"/>
</dbReference>
<dbReference type="CDD" id="cd00004">
    <property type="entry name" value="Sortase"/>
    <property type="match status" value="1"/>
</dbReference>
<gene>
    <name evidence="2" type="ORF">JQM67_11805</name>
</gene>
<evidence type="ECO:0000313" key="3">
    <source>
        <dbReference type="Proteomes" id="UP001299220"/>
    </source>
</evidence>
<name>A0ABS9CQ65_9FIRM</name>
<sequence>MRNKGTGLIFLGLLLIAAALFLTAYNLYDEQRAEQSALQVIDRLEDYLPSEVPTEASTEPIVEQAPMPSDAPDYVLCPDMEMPVETINGMDYIGVLQIPSLELELPIASEWNYPNLKTAPCRYSGSAYLNNLILCGHNYTSHFGNLKNLCEGDIATFTDMDGNVFTYKMMERETLNPTDIEGMESGNWDLTLFTCTVGGQSRVTIRFELLQDSIIIFETRKIPGQRIF</sequence>
<keyword evidence="3" id="KW-1185">Reference proteome</keyword>
<dbReference type="Gene3D" id="2.40.260.10">
    <property type="entry name" value="Sortase"/>
    <property type="match status" value="1"/>
</dbReference>
<keyword evidence="1" id="KW-0378">Hydrolase</keyword>
<evidence type="ECO:0000313" key="2">
    <source>
        <dbReference type="EMBL" id="MCF2653285.1"/>
    </source>
</evidence>
<protein>
    <submittedName>
        <fullName evidence="2">Sortase</fullName>
    </submittedName>
</protein>
<comment type="caution">
    <text evidence="2">The sequence shown here is derived from an EMBL/GenBank/DDBJ whole genome shotgun (WGS) entry which is preliminary data.</text>
</comment>
<dbReference type="RefSeq" id="WP_235324301.1">
    <property type="nucleotide sequence ID" value="NZ_JAFBIT010000003.1"/>
</dbReference>
<dbReference type="InterPro" id="IPR023365">
    <property type="entry name" value="Sortase_dom-sf"/>
</dbReference>
<organism evidence="2 3">
    <name type="scientific">Anaeromassilibacillus senegalensis</name>
    <dbReference type="NCBI Taxonomy" id="1673717"/>
    <lineage>
        <taxon>Bacteria</taxon>
        <taxon>Bacillati</taxon>
        <taxon>Bacillota</taxon>
        <taxon>Clostridia</taxon>
        <taxon>Eubacteriales</taxon>
        <taxon>Acutalibacteraceae</taxon>
        <taxon>Anaeromassilibacillus</taxon>
    </lineage>
</organism>
<dbReference type="EMBL" id="JAFBIT010000003">
    <property type="protein sequence ID" value="MCF2653285.1"/>
    <property type="molecule type" value="Genomic_DNA"/>
</dbReference>
<proteinExistence type="predicted"/>
<accession>A0ABS9CQ65</accession>
<reference evidence="2 3" key="1">
    <citation type="submission" date="2020-12" db="EMBL/GenBank/DDBJ databases">
        <title>Whole genome sequences of gut porcine anaerobes.</title>
        <authorList>
            <person name="Kubasova T."/>
            <person name="Jahodarova E."/>
            <person name="Rychlik I."/>
        </authorList>
    </citation>
    <scope>NUCLEOTIDE SEQUENCE [LARGE SCALE GENOMIC DNA]</scope>
    <source>
        <strain evidence="2 3">An867</strain>
    </source>
</reference>
<dbReference type="Proteomes" id="UP001299220">
    <property type="component" value="Unassembled WGS sequence"/>
</dbReference>